<protein>
    <submittedName>
        <fullName evidence="2">Uncharacterized protein</fullName>
    </submittedName>
</protein>
<dbReference type="Proteomes" id="UP001054945">
    <property type="component" value="Unassembled WGS sequence"/>
</dbReference>
<evidence type="ECO:0000256" key="1">
    <source>
        <dbReference type="SAM" id="MobiDB-lite"/>
    </source>
</evidence>
<organism evidence="2 3">
    <name type="scientific">Caerostris extrusa</name>
    <name type="common">Bark spider</name>
    <name type="synonym">Caerostris bankana</name>
    <dbReference type="NCBI Taxonomy" id="172846"/>
    <lineage>
        <taxon>Eukaryota</taxon>
        <taxon>Metazoa</taxon>
        <taxon>Ecdysozoa</taxon>
        <taxon>Arthropoda</taxon>
        <taxon>Chelicerata</taxon>
        <taxon>Arachnida</taxon>
        <taxon>Araneae</taxon>
        <taxon>Araneomorphae</taxon>
        <taxon>Entelegynae</taxon>
        <taxon>Araneoidea</taxon>
        <taxon>Araneidae</taxon>
        <taxon>Caerostris</taxon>
    </lineage>
</organism>
<feature type="compositionally biased region" description="Polar residues" evidence="1">
    <location>
        <begin position="56"/>
        <end position="78"/>
    </location>
</feature>
<keyword evidence="3" id="KW-1185">Reference proteome</keyword>
<accession>A0AAV4SY42</accession>
<dbReference type="AlphaFoldDB" id="A0AAV4SY42"/>
<reference evidence="2 3" key="1">
    <citation type="submission" date="2021-06" db="EMBL/GenBank/DDBJ databases">
        <title>Caerostris extrusa draft genome.</title>
        <authorList>
            <person name="Kono N."/>
            <person name="Arakawa K."/>
        </authorList>
    </citation>
    <scope>NUCLEOTIDE SEQUENCE [LARGE SCALE GENOMIC DNA]</scope>
</reference>
<comment type="caution">
    <text evidence="2">The sequence shown here is derived from an EMBL/GenBank/DDBJ whole genome shotgun (WGS) entry which is preliminary data.</text>
</comment>
<evidence type="ECO:0000313" key="3">
    <source>
        <dbReference type="Proteomes" id="UP001054945"/>
    </source>
</evidence>
<evidence type="ECO:0000313" key="2">
    <source>
        <dbReference type="EMBL" id="GIY37457.1"/>
    </source>
</evidence>
<dbReference type="EMBL" id="BPLR01010173">
    <property type="protein sequence ID" value="GIY37457.1"/>
    <property type="molecule type" value="Genomic_DNA"/>
</dbReference>
<feature type="region of interest" description="Disordered" evidence="1">
    <location>
        <begin position="49"/>
        <end position="85"/>
    </location>
</feature>
<gene>
    <name evidence="2" type="ORF">CEXT_551541</name>
</gene>
<proteinExistence type="predicted"/>
<name>A0AAV4SY42_CAEEX</name>
<sequence length="118" mass="13422">MSDLLVSVDGIVFQQTNRKLEDCYKYGSTAKKHSNSNLPLLSDAIKTASHPPEKTSAMNKLSTETSLQFSEPSQPNNDNSKRRRTWTFVSQKITRDICTFLVFLEENSLHNLNSEKKN</sequence>